<keyword evidence="4" id="KW-1185">Reference proteome</keyword>
<organism evidence="3 4">
    <name type="scientific">Gemmata palustris</name>
    <dbReference type="NCBI Taxonomy" id="2822762"/>
    <lineage>
        <taxon>Bacteria</taxon>
        <taxon>Pseudomonadati</taxon>
        <taxon>Planctomycetota</taxon>
        <taxon>Planctomycetia</taxon>
        <taxon>Gemmatales</taxon>
        <taxon>Gemmataceae</taxon>
        <taxon>Gemmata</taxon>
    </lineage>
</organism>
<evidence type="ECO:0000313" key="4">
    <source>
        <dbReference type="Proteomes" id="UP000676565"/>
    </source>
</evidence>
<dbReference type="EMBL" id="JAGKQQ010000001">
    <property type="protein sequence ID" value="MBP3957471.1"/>
    <property type="molecule type" value="Genomic_DNA"/>
</dbReference>
<accession>A0ABS5BUT3</accession>
<feature type="domain" description="Bacterial Ig-like" evidence="2">
    <location>
        <begin position="669"/>
        <end position="755"/>
    </location>
</feature>
<evidence type="ECO:0000256" key="1">
    <source>
        <dbReference type="SAM" id="MobiDB-lite"/>
    </source>
</evidence>
<feature type="domain" description="Bacterial Ig-like" evidence="2">
    <location>
        <begin position="367"/>
        <end position="457"/>
    </location>
</feature>
<dbReference type="PANTHER" id="PTHR34677:SF3">
    <property type="entry name" value="BACTERIAL IG-LIKE DOMAIN-CONTAINING PROTEIN"/>
    <property type="match status" value="1"/>
</dbReference>
<feature type="region of interest" description="Disordered" evidence="1">
    <location>
        <begin position="172"/>
        <end position="197"/>
    </location>
</feature>
<dbReference type="PANTHER" id="PTHR34677">
    <property type="match status" value="1"/>
</dbReference>
<proteinExistence type="predicted"/>
<sequence length="869" mass="87481">MQIMLFDGTLYVAGDDLGNQIWIAGTGSNSVTIRALDATTTINGQAGPISVSGIERDLYIRMYGGDDQLLVTGTRNKGALNIDTGDGNDILGISDAGHRSETTLATGAGDDNVILNGSVFRRYVYLDTGAGDDNVIASSIGVLDFGVFNPAGNDYFENRGSTIARPATIGVTSGARPTADTTDTTAPTPTITTTAPAQTNTSPIAMTVTFDEDVTGFDTSDVTVANGTVTAFTAQDARVYLLEVTPTGQGTVTATINANGATDAAGNGNLASNTVVLTFDSVAPALAINSVTTSSASPTVTGTVDDSTATVQVTVNGTTYTADVSGTTWSVTVTDTLADGTYAVSATATDAAGNVGTASNATGLTVDAGAPTLAFSTSPTVPTNQNLVTVTITFSEDVTDFTTDDVTVTNGTKSNFQTVTAGRVFTIDVTPTAEGTVTVAVAAGAALDAASNPSAANQLSFVYDTTPPAVSVDATGTGSITGTSSDTTGASGVQKVEISILDVNGTGMYYSGTAFDSATEVFLQTSTTDGYATWSYSLAPAGTYTVNAKATDNAGNVATIATPQPVTVAADTTPPVATITATETDPTGAATIHVTVTFDEDVTDFTASDLTGATTNGTASNLQSTNARTYTFEIVPTADGPVTFTLASGAVTDLSGNGNVSTPFTITSDRTAPAATFTSNQPDPTNASTVVVTIDFGEDVTGFDAADVTVTNGTFTFAAVDARHYAVTVTPTADGQVTVTAAVSTAVDAAGNANAVGSFNFVYDATTPLVSVDASAAVTGTITGTTSDVTTGVTSVEVSVFDTGSTMYWDGTAFNSMTEVFLPATNTGTALDTWELAGLPPGTYTVNAKATDGAGNVGTIGSLQSVVVS</sequence>
<dbReference type="InterPro" id="IPR044048">
    <property type="entry name" value="Big_12"/>
</dbReference>
<dbReference type="Pfam" id="PF19078">
    <property type="entry name" value="Big_12"/>
    <property type="match status" value="4"/>
</dbReference>
<dbReference type="Proteomes" id="UP000676565">
    <property type="component" value="Unassembled WGS sequence"/>
</dbReference>
<evidence type="ECO:0000313" key="3">
    <source>
        <dbReference type="EMBL" id="MBP3957471.1"/>
    </source>
</evidence>
<feature type="domain" description="Bacterial Ig-like" evidence="2">
    <location>
        <begin position="571"/>
        <end position="661"/>
    </location>
</feature>
<feature type="domain" description="Bacterial Ig-like" evidence="2">
    <location>
        <begin position="183"/>
        <end position="274"/>
    </location>
</feature>
<feature type="compositionally biased region" description="Low complexity" evidence="1">
    <location>
        <begin position="177"/>
        <end position="197"/>
    </location>
</feature>
<dbReference type="InterPro" id="IPR013783">
    <property type="entry name" value="Ig-like_fold"/>
</dbReference>
<reference evidence="3 4" key="1">
    <citation type="submission" date="2021-04" db="EMBL/GenBank/DDBJ databases">
        <authorList>
            <person name="Ivanova A."/>
        </authorList>
    </citation>
    <scope>NUCLEOTIDE SEQUENCE [LARGE SCALE GENOMIC DNA]</scope>
    <source>
        <strain evidence="3 4">G18</strain>
    </source>
</reference>
<evidence type="ECO:0000259" key="2">
    <source>
        <dbReference type="Pfam" id="PF19078"/>
    </source>
</evidence>
<comment type="caution">
    <text evidence="3">The sequence shown here is derived from an EMBL/GenBank/DDBJ whole genome shotgun (WGS) entry which is preliminary data.</text>
</comment>
<protein>
    <recommendedName>
        <fullName evidence="2">Bacterial Ig-like domain-containing protein</fullName>
    </recommendedName>
</protein>
<gene>
    <name evidence="3" type="ORF">J8F10_19665</name>
</gene>
<name>A0ABS5BUT3_9BACT</name>
<dbReference type="Gene3D" id="2.60.40.10">
    <property type="entry name" value="Immunoglobulins"/>
    <property type="match status" value="2"/>
</dbReference>